<dbReference type="OrthoDB" id="125656at2759"/>
<comment type="caution">
    <text evidence="2">The sequence shown here is derived from an EMBL/GenBank/DDBJ whole genome shotgun (WGS) entry which is preliminary data.</text>
</comment>
<evidence type="ECO:0000256" key="1">
    <source>
        <dbReference type="SAM" id="MobiDB-lite"/>
    </source>
</evidence>
<dbReference type="EMBL" id="BSXT01003397">
    <property type="protein sequence ID" value="GMF53917.1"/>
    <property type="molecule type" value="Genomic_DNA"/>
</dbReference>
<organism evidence="2 3">
    <name type="scientific">Phytophthora fragariaefolia</name>
    <dbReference type="NCBI Taxonomy" id="1490495"/>
    <lineage>
        <taxon>Eukaryota</taxon>
        <taxon>Sar</taxon>
        <taxon>Stramenopiles</taxon>
        <taxon>Oomycota</taxon>
        <taxon>Peronosporomycetes</taxon>
        <taxon>Peronosporales</taxon>
        <taxon>Peronosporaceae</taxon>
        <taxon>Phytophthora</taxon>
    </lineage>
</organism>
<evidence type="ECO:0000313" key="2">
    <source>
        <dbReference type="EMBL" id="GMF53917.1"/>
    </source>
</evidence>
<feature type="compositionally biased region" description="Polar residues" evidence="1">
    <location>
        <begin position="50"/>
        <end position="65"/>
    </location>
</feature>
<sequence length="173" mass="19192">MRLGSDKYNKWRVLAYSRSRDSDLYKAEGEIYKRWLAAQPSAVGRVPYTTPTKILQRPSESSEGSVSDRDDQAECATATTEPSTEMIAEVVHQVEARPKLTAHSDRVSEGSEVTQLKLEGGYLATATVSEDWGDRDAQHPGRLYDARLYWTPCSAPVSERRPAGSRGEGSEEP</sequence>
<dbReference type="Proteomes" id="UP001165121">
    <property type="component" value="Unassembled WGS sequence"/>
</dbReference>
<gene>
    <name evidence="2" type="ORF">Pfra01_002238000</name>
</gene>
<name>A0A9W6Y6T3_9STRA</name>
<protein>
    <submittedName>
        <fullName evidence="2">Unnamed protein product</fullName>
    </submittedName>
</protein>
<feature type="region of interest" description="Disordered" evidence="1">
    <location>
        <begin position="154"/>
        <end position="173"/>
    </location>
</feature>
<reference evidence="2" key="1">
    <citation type="submission" date="2023-04" db="EMBL/GenBank/DDBJ databases">
        <title>Phytophthora fragariaefolia NBRC 109709.</title>
        <authorList>
            <person name="Ichikawa N."/>
            <person name="Sato H."/>
            <person name="Tonouchi N."/>
        </authorList>
    </citation>
    <scope>NUCLEOTIDE SEQUENCE</scope>
    <source>
        <strain evidence="2">NBRC 109709</strain>
    </source>
</reference>
<dbReference type="AlphaFoldDB" id="A0A9W6Y6T3"/>
<evidence type="ECO:0000313" key="3">
    <source>
        <dbReference type="Proteomes" id="UP001165121"/>
    </source>
</evidence>
<feature type="region of interest" description="Disordered" evidence="1">
    <location>
        <begin position="50"/>
        <end position="83"/>
    </location>
</feature>
<keyword evidence="3" id="KW-1185">Reference proteome</keyword>
<accession>A0A9W6Y6T3</accession>
<proteinExistence type="predicted"/>